<dbReference type="AlphaFoldDB" id="A0A336KCU1"/>
<dbReference type="PANTHER" id="PTHR13058:SF19">
    <property type="entry name" value="LD40940P"/>
    <property type="match status" value="1"/>
</dbReference>
<dbReference type="EMBL" id="UFQS01000156">
    <property type="protein sequence ID" value="SSX00623.1"/>
    <property type="molecule type" value="Genomic_DNA"/>
</dbReference>
<feature type="region of interest" description="Disordered" evidence="8">
    <location>
        <begin position="249"/>
        <end position="274"/>
    </location>
</feature>
<evidence type="ECO:0000256" key="5">
    <source>
        <dbReference type="ARBA" id="ARBA00022839"/>
    </source>
</evidence>
<dbReference type="SUPFAM" id="SSF53098">
    <property type="entry name" value="Ribonuclease H-like"/>
    <property type="match status" value="1"/>
</dbReference>
<name>A0A336KCU1_CULSO</name>
<evidence type="ECO:0000256" key="4">
    <source>
        <dbReference type="ARBA" id="ARBA00022801"/>
    </source>
</evidence>
<evidence type="ECO:0000256" key="6">
    <source>
        <dbReference type="ARBA" id="ARBA00022842"/>
    </source>
</evidence>
<dbReference type="GO" id="GO:0046872">
    <property type="term" value="F:metal ion binding"/>
    <property type="evidence" value="ECO:0007669"/>
    <property type="project" value="UniProtKB-KW"/>
</dbReference>
<dbReference type="GO" id="GO:0005737">
    <property type="term" value="C:cytoplasm"/>
    <property type="evidence" value="ECO:0007669"/>
    <property type="project" value="TreeGrafter"/>
</dbReference>
<feature type="region of interest" description="Disordered" evidence="8">
    <location>
        <begin position="168"/>
        <end position="188"/>
    </location>
</feature>
<dbReference type="Gene3D" id="3.30.420.10">
    <property type="entry name" value="Ribonuclease H-like superfamily/Ribonuclease H"/>
    <property type="match status" value="2"/>
</dbReference>
<dbReference type="GO" id="GO:0006308">
    <property type="term" value="P:DNA catabolic process"/>
    <property type="evidence" value="ECO:0007669"/>
    <property type="project" value="TreeGrafter"/>
</dbReference>
<evidence type="ECO:0000256" key="1">
    <source>
        <dbReference type="ARBA" id="ARBA00001946"/>
    </source>
</evidence>
<reference evidence="11" key="2">
    <citation type="submission" date="2018-07" db="EMBL/GenBank/DDBJ databases">
        <authorList>
            <person name="Quirk P.G."/>
            <person name="Krulwich T.A."/>
        </authorList>
    </citation>
    <scope>NUCLEOTIDE SEQUENCE</scope>
</reference>
<feature type="compositionally biased region" description="Polar residues" evidence="8">
    <location>
        <begin position="265"/>
        <end position="274"/>
    </location>
</feature>
<reference evidence="10" key="1">
    <citation type="submission" date="2018-04" db="EMBL/GenBank/DDBJ databases">
        <authorList>
            <person name="Go L.Y."/>
            <person name="Mitchell J.A."/>
        </authorList>
    </citation>
    <scope>NUCLEOTIDE SEQUENCE</scope>
    <source>
        <tissue evidence="10">Whole organism</tissue>
    </source>
</reference>
<dbReference type="InterPro" id="IPR036397">
    <property type="entry name" value="RNaseH_sf"/>
</dbReference>
<gene>
    <name evidence="10" type="primary">CSON003226</name>
</gene>
<proteinExistence type="inferred from homology"/>
<keyword evidence="6" id="KW-0460">Magnesium</keyword>
<evidence type="ECO:0000259" key="9">
    <source>
        <dbReference type="SMART" id="SM00479"/>
    </source>
</evidence>
<keyword evidence="3" id="KW-0479">Metal-binding</keyword>
<dbReference type="VEuPathDB" id="VectorBase:CSON003226"/>
<keyword evidence="2" id="KW-0540">Nuclease</keyword>
<evidence type="ECO:0000256" key="3">
    <source>
        <dbReference type="ARBA" id="ARBA00022723"/>
    </source>
</evidence>
<comment type="similarity">
    <text evidence="7">Belongs to the exonuclease superfamily. TREX family.</text>
</comment>
<dbReference type="SMART" id="SM00479">
    <property type="entry name" value="EXOIII"/>
    <property type="match status" value="1"/>
</dbReference>
<protein>
    <submittedName>
        <fullName evidence="10">CSON003226 protein</fullName>
    </submittedName>
</protein>
<dbReference type="PANTHER" id="PTHR13058">
    <property type="entry name" value="THREE PRIME REPAIR EXONUCLEASE 1, 2"/>
    <property type="match status" value="1"/>
</dbReference>
<evidence type="ECO:0000256" key="8">
    <source>
        <dbReference type="SAM" id="MobiDB-lite"/>
    </source>
</evidence>
<feature type="compositionally biased region" description="Polar residues" evidence="8">
    <location>
        <begin position="175"/>
        <end position="188"/>
    </location>
</feature>
<dbReference type="InterPro" id="IPR006133">
    <property type="entry name" value="DNA-dir_DNA_pol_B_exonuc"/>
</dbReference>
<comment type="cofactor">
    <cofactor evidence="1">
        <name>Mg(2+)</name>
        <dbReference type="ChEBI" id="CHEBI:18420"/>
    </cofactor>
</comment>
<dbReference type="InterPro" id="IPR013520">
    <property type="entry name" value="Ribonucl_H"/>
</dbReference>
<keyword evidence="5" id="KW-0269">Exonuclease</keyword>
<dbReference type="InterPro" id="IPR012337">
    <property type="entry name" value="RNaseH-like_sf"/>
</dbReference>
<dbReference type="GO" id="GO:0003676">
    <property type="term" value="F:nucleic acid binding"/>
    <property type="evidence" value="ECO:0007669"/>
    <property type="project" value="InterPro"/>
</dbReference>
<dbReference type="GO" id="GO:0008296">
    <property type="term" value="F:3'-5'-DNA exonuclease activity"/>
    <property type="evidence" value="ECO:0007669"/>
    <property type="project" value="TreeGrafter"/>
</dbReference>
<organism evidence="10">
    <name type="scientific">Culicoides sonorensis</name>
    <name type="common">Biting midge</name>
    <dbReference type="NCBI Taxonomy" id="179676"/>
    <lineage>
        <taxon>Eukaryota</taxon>
        <taxon>Metazoa</taxon>
        <taxon>Ecdysozoa</taxon>
        <taxon>Arthropoda</taxon>
        <taxon>Hexapoda</taxon>
        <taxon>Insecta</taxon>
        <taxon>Pterygota</taxon>
        <taxon>Neoptera</taxon>
        <taxon>Endopterygota</taxon>
        <taxon>Diptera</taxon>
        <taxon>Nematocera</taxon>
        <taxon>Chironomoidea</taxon>
        <taxon>Ceratopogonidae</taxon>
        <taxon>Ceratopogoninae</taxon>
        <taxon>Culicoides</taxon>
        <taxon>Monoculicoides</taxon>
    </lineage>
</organism>
<sequence length="365" mass="41709">MQAENGRNETKHEIRSIAFFDIEATGLPSEEFNRTKITEISFVACSTEHLLATKFGDLPRILHKLTLCMNPAKRISDVAEKITGLSNELLEHENKFDENLVRTMFHFLSHLQKPCVIVAHNGLRFDFPILQRMLMMIEMKLPEDLLAADSLLIFREIDAFEEFQKAEESVRPLSPSMQTENDLPDQNSITPQYCDDNNEDEKAIDEFIAKELKVLCPEVLKNQTNIPKDLTPNELRVMNELTPVKQLKAKNINSSPDGPHKSDLGASTSATPHSTEALIEKFNENRKRLRENPPRSRRDLFGAKKLFNLPEIHQRCFNSKAEQSHYAEGDVMTLLKCAIAKKENFVRILQERAISFNEIPALGKK</sequence>
<dbReference type="EMBL" id="UFQT01000156">
    <property type="protein sequence ID" value="SSX21003.1"/>
    <property type="molecule type" value="Genomic_DNA"/>
</dbReference>
<evidence type="ECO:0000256" key="2">
    <source>
        <dbReference type="ARBA" id="ARBA00022722"/>
    </source>
</evidence>
<dbReference type="Pfam" id="PF03104">
    <property type="entry name" value="DNA_pol_B_exo1"/>
    <property type="match status" value="1"/>
</dbReference>
<dbReference type="OMA" id="NVAPMWE"/>
<accession>A0A336KCU1</accession>
<feature type="domain" description="Exonuclease" evidence="9">
    <location>
        <begin position="16"/>
        <end position="347"/>
    </location>
</feature>
<keyword evidence="4" id="KW-0378">Hydrolase</keyword>
<evidence type="ECO:0000256" key="7">
    <source>
        <dbReference type="ARBA" id="ARBA00025769"/>
    </source>
</evidence>
<evidence type="ECO:0000313" key="10">
    <source>
        <dbReference type="EMBL" id="SSX00623.1"/>
    </source>
</evidence>
<dbReference type="InterPro" id="IPR040393">
    <property type="entry name" value="TREX1/2"/>
</dbReference>
<evidence type="ECO:0000313" key="11">
    <source>
        <dbReference type="EMBL" id="SSX21003.1"/>
    </source>
</evidence>